<dbReference type="EMBL" id="JJRY01000025">
    <property type="protein sequence ID" value="KEF36523.1"/>
    <property type="molecule type" value="Genomic_DNA"/>
</dbReference>
<evidence type="ECO:0000313" key="3">
    <source>
        <dbReference type="EMBL" id="KEF36523.1"/>
    </source>
</evidence>
<feature type="signal peptide" evidence="1">
    <location>
        <begin position="1"/>
        <end position="19"/>
    </location>
</feature>
<sequence>MKKLLLCLACMMFIFGCESSYFRNHSNELKQETSEKKEKMGNETWTEIPFKNDGEVVLIPVESLIKTTKAKANFDEINKTLMLHSGEYQFYLIDTVPVVQKNGLLLPIATEDFKIIGNEAWLSVAFLQEKLGLMVKTQNDKTFINTSKIIEPKINNEVTELSYLGSVENVIEIMDILESPIKGAQVDTIRSHLPGAKRAYRNGVHEGMDWYGFSTGVPMNEQTKVFAMADGIVVRADHEYKRYSSKEERNQELGIAAEVGFTPAYILDRLRGRQVWIQYENGLQARFAHLDRIPEELQVGDGVSAETIIGYVGNTGTSGDVKGDRTELHLHLDLLYRGELFWKGLTEKEIEKVLKTIFTN</sequence>
<dbReference type="PANTHER" id="PTHR21666:SF270">
    <property type="entry name" value="MUREIN HYDROLASE ACTIVATOR ENVC"/>
    <property type="match status" value="1"/>
</dbReference>
<protein>
    <submittedName>
        <fullName evidence="3">Metalloendopeptidase-like membrane protein</fullName>
    </submittedName>
</protein>
<dbReference type="GO" id="GO:0004222">
    <property type="term" value="F:metalloendopeptidase activity"/>
    <property type="evidence" value="ECO:0007669"/>
    <property type="project" value="TreeGrafter"/>
</dbReference>
<dbReference type="Proteomes" id="UP000027936">
    <property type="component" value="Unassembled WGS sequence"/>
</dbReference>
<dbReference type="RefSeq" id="WP_035198053.1">
    <property type="nucleotide sequence ID" value="NZ_JJRY01000025.1"/>
</dbReference>
<dbReference type="InterPro" id="IPR011055">
    <property type="entry name" value="Dup_hybrid_motif"/>
</dbReference>
<feature type="chain" id="PRO_5038463525" evidence="1">
    <location>
        <begin position="20"/>
        <end position="360"/>
    </location>
</feature>
<dbReference type="CDD" id="cd12797">
    <property type="entry name" value="M23_peptidase"/>
    <property type="match status" value="1"/>
</dbReference>
<evidence type="ECO:0000313" key="4">
    <source>
        <dbReference type="Proteomes" id="UP000027936"/>
    </source>
</evidence>
<dbReference type="PROSITE" id="PS51257">
    <property type="entry name" value="PROKAR_LIPOPROTEIN"/>
    <property type="match status" value="1"/>
</dbReference>
<dbReference type="InterPro" id="IPR016047">
    <property type="entry name" value="M23ase_b-sheet_dom"/>
</dbReference>
<dbReference type="PATRIC" id="fig|1348973.3.peg.4097"/>
<organism evidence="3 4">
    <name type="scientific">Schinkia azotoformans MEV2011</name>
    <dbReference type="NCBI Taxonomy" id="1348973"/>
    <lineage>
        <taxon>Bacteria</taxon>
        <taxon>Bacillati</taxon>
        <taxon>Bacillota</taxon>
        <taxon>Bacilli</taxon>
        <taxon>Bacillales</taxon>
        <taxon>Bacillaceae</taxon>
        <taxon>Calidifontibacillus/Schinkia group</taxon>
        <taxon>Schinkia</taxon>
    </lineage>
</organism>
<dbReference type="PANTHER" id="PTHR21666">
    <property type="entry name" value="PEPTIDASE-RELATED"/>
    <property type="match status" value="1"/>
</dbReference>
<dbReference type="SUPFAM" id="SSF51261">
    <property type="entry name" value="Duplicated hybrid motif"/>
    <property type="match status" value="1"/>
</dbReference>
<proteinExistence type="predicted"/>
<accession>A0A072NHZ7</accession>
<evidence type="ECO:0000259" key="2">
    <source>
        <dbReference type="Pfam" id="PF01551"/>
    </source>
</evidence>
<dbReference type="Gene3D" id="2.70.70.10">
    <property type="entry name" value="Glucose Permease (Domain IIA)"/>
    <property type="match status" value="1"/>
</dbReference>
<dbReference type="Pfam" id="PF01551">
    <property type="entry name" value="Peptidase_M23"/>
    <property type="match status" value="1"/>
</dbReference>
<comment type="caution">
    <text evidence="3">The sequence shown here is derived from an EMBL/GenBank/DDBJ whole genome shotgun (WGS) entry which is preliminary data.</text>
</comment>
<feature type="domain" description="M23ase beta-sheet core" evidence="2">
    <location>
        <begin position="270"/>
        <end position="337"/>
    </location>
</feature>
<dbReference type="OrthoDB" id="30934at2"/>
<dbReference type="AlphaFoldDB" id="A0A072NHZ7"/>
<gene>
    <name evidence="3" type="ORF">M670_04215</name>
</gene>
<evidence type="ECO:0000256" key="1">
    <source>
        <dbReference type="SAM" id="SignalP"/>
    </source>
</evidence>
<reference evidence="3 4" key="1">
    <citation type="submission" date="2014-04" db="EMBL/GenBank/DDBJ databases">
        <title>Draft genome sequence of Bacillus azotoformans MEV2011, a (co-) denitrifying strain unable to grow in the presence of oxygen.</title>
        <authorList>
            <person name="Nielsen M."/>
            <person name="Schreiber L."/>
            <person name="Finster K."/>
            <person name="Schramm A."/>
        </authorList>
    </citation>
    <scope>NUCLEOTIDE SEQUENCE [LARGE SCALE GENOMIC DNA]</scope>
    <source>
        <strain evidence="3 4">MEV2011</strain>
    </source>
</reference>
<dbReference type="InterPro" id="IPR050570">
    <property type="entry name" value="Cell_wall_metabolism_enzyme"/>
</dbReference>
<name>A0A072NHZ7_SCHAZ</name>
<keyword evidence="1" id="KW-0732">Signal</keyword>